<keyword evidence="5" id="KW-1185">Reference proteome</keyword>
<organism evidence="4 5">
    <name type="scientific">Achlya hypogyna</name>
    <name type="common">Oomycete</name>
    <name type="synonym">Protoachlya hypogyna</name>
    <dbReference type="NCBI Taxonomy" id="1202772"/>
    <lineage>
        <taxon>Eukaryota</taxon>
        <taxon>Sar</taxon>
        <taxon>Stramenopiles</taxon>
        <taxon>Oomycota</taxon>
        <taxon>Saprolegniomycetes</taxon>
        <taxon>Saprolegniales</taxon>
        <taxon>Achlyaceae</taxon>
        <taxon>Achlya</taxon>
    </lineage>
</organism>
<dbReference type="GO" id="GO:0006508">
    <property type="term" value="P:proteolysis"/>
    <property type="evidence" value="ECO:0007669"/>
    <property type="project" value="InterPro"/>
</dbReference>
<keyword evidence="2" id="KW-0812">Transmembrane</keyword>
<protein>
    <submittedName>
        <fullName evidence="4">Peptidase</fullName>
    </submittedName>
</protein>
<comment type="caution">
    <text evidence="4">The sequence shown here is derived from an EMBL/GenBank/DDBJ whole genome shotgun (WGS) entry which is preliminary data.</text>
</comment>
<evidence type="ECO:0000256" key="1">
    <source>
        <dbReference type="ARBA" id="ARBA00005705"/>
    </source>
</evidence>
<name>A0A1V9Z5T8_ACHHY</name>
<keyword evidence="2" id="KW-0472">Membrane</keyword>
<dbReference type="AlphaFoldDB" id="A0A1V9Z5T8"/>
<dbReference type="Pfam" id="PF03577">
    <property type="entry name" value="Peptidase_C69"/>
    <property type="match status" value="1"/>
</dbReference>
<dbReference type="PANTHER" id="PTHR12994">
    <property type="entry name" value="SECERNIN"/>
    <property type="match status" value="1"/>
</dbReference>
<reference evidence="4 5" key="1">
    <citation type="journal article" date="2014" name="Genome Biol. Evol.">
        <title>The secreted proteins of Achlya hypogyna and Thraustotheca clavata identify the ancestral oomycete secretome and reveal gene acquisitions by horizontal gene transfer.</title>
        <authorList>
            <person name="Misner I."/>
            <person name="Blouin N."/>
            <person name="Leonard G."/>
            <person name="Richards T.A."/>
            <person name="Lane C.E."/>
        </authorList>
    </citation>
    <scope>NUCLEOTIDE SEQUENCE [LARGE SCALE GENOMIC DNA]</scope>
    <source>
        <strain evidence="4 5">ATCC 48635</strain>
    </source>
</reference>
<evidence type="ECO:0000256" key="3">
    <source>
        <dbReference type="SAM" id="SignalP"/>
    </source>
</evidence>
<feature type="transmembrane region" description="Helical" evidence="2">
    <location>
        <begin position="576"/>
        <end position="598"/>
    </location>
</feature>
<comment type="similarity">
    <text evidence="1">Belongs to the peptidase C69 family. Secernin subfamily.</text>
</comment>
<dbReference type="STRING" id="1202772.A0A1V9Z5T8"/>
<dbReference type="EMBL" id="JNBR01000422">
    <property type="protein sequence ID" value="OQR93200.1"/>
    <property type="molecule type" value="Genomic_DNA"/>
</dbReference>
<proteinExistence type="inferred from homology"/>
<gene>
    <name evidence="4" type="ORF">ACHHYP_02808</name>
</gene>
<feature type="signal peptide" evidence="3">
    <location>
        <begin position="1"/>
        <end position="16"/>
    </location>
</feature>
<feature type="chain" id="PRO_5010740849" evidence="3">
    <location>
        <begin position="17"/>
        <end position="613"/>
    </location>
</feature>
<keyword evidence="3" id="KW-0732">Signal</keyword>
<dbReference type="GO" id="GO:0016805">
    <property type="term" value="F:dipeptidase activity"/>
    <property type="evidence" value="ECO:0007669"/>
    <property type="project" value="InterPro"/>
</dbReference>
<accession>A0A1V9Z5T8</accession>
<dbReference type="PANTHER" id="PTHR12994:SF17">
    <property type="entry name" value="LD30995P"/>
    <property type="match status" value="1"/>
</dbReference>
<dbReference type="GO" id="GO:0070004">
    <property type="term" value="F:cysteine-type exopeptidase activity"/>
    <property type="evidence" value="ECO:0007669"/>
    <property type="project" value="InterPro"/>
</dbReference>
<dbReference type="InterPro" id="IPR005322">
    <property type="entry name" value="Peptidase_C69"/>
</dbReference>
<keyword evidence="2" id="KW-1133">Transmembrane helix</keyword>
<dbReference type="OrthoDB" id="5175656at2759"/>
<dbReference type="Gene3D" id="3.60.60.10">
    <property type="entry name" value="Penicillin V Acylase, Chain A"/>
    <property type="match status" value="1"/>
</dbReference>
<evidence type="ECO:0000313" key="5">
    <source>
        <dbReference type="Proteomes" id="UP000243579"/>
    </source>
</evidence>
<evidence type="ECO:0000256" key="2">
    <source>
        <dbReference type="SAM" id="Phobius"/>
    </source>
</evidence>
<evidence type="ECO:0000313" key="4">
    <source>
        <dbReference type="EMBL" id="OQR93200.1"/>
    </source>
</evidence>
<dbReference type="Proteomes" id="UP000243579">
    <property type="component" value="Unassembled WGS sequence"/>
</dbReference>
<sequence>MRLVSVLLALATGARAAATRDRCTAMLVGAAASASGTPMTTHSNDCSDCDFRLAKIPAMTYEANTMRPIFLPVSQYPRYVGSDRGPVYLQENLDARFFDWQESVPIGQIPQVNETYGYLEGVYGIMNEHQLAMGESTCGARFASRPISVGGLALLDITELSRIALERTTTAREAIALMGRLAETYGYYGMGWDQDDALYMSGEALTITDATEAWMFHILPDDTGASAIWAAERVPDNHIAVVANEFVIRTIDFDDAKNFMYSSNMRDIALRNGFWEISLPFDFTSTFAYTESSMAGSTRRVWRVFSLANPDLDLSPFTDLYASNYPFSVPTSRVLSAADLMAFQRDHYEGTEFDLTKGPAAGPYGDPDRYSVGSAGAGGRFERAVSIFTSTYSFVAVANAKNADLGLLWFGPYAPDANTYIPLFAKIATVPALLSQGSLRSFDFNSTYWLHAVLGNYAAHFYKFTHPVVAQTQVALENAAVASLVDMETVATVMGPLQGDAAVTQYLTTTAEIFTQQAHNVFMALFSSVVTRFHDGFVMSNATQREMTVTPMGYPDWYLKSVGYFDPVGGNVDSSVGAAIFIVLVVIVAVSVGVGFYVGRIRAAKKRGYVYIQ</sequence>